<dbReference type="EMBL" id="BOMF01000173">
    <property type="protein sequence ID" value="GID51224.1"/>
    <property type="molecule type" value="Genomic_DNA"/>
</dbReference>
<accession>A0ABQ3WYE3</accession>
<sequence>MPGHVAAAGCIGATVKITTTSDSRMWIFGARTCPVIPLLHPNRETNAVNLVDDFLRLWSGLRNQTAAASPGALVFTGELASVRTSPSDLAADGVAEVVQADIRVARDANTKTEESRSRIITAMRRNGASAGSEANHGPTD</sequence>
<organism evidence="1">
    <name type="scientific">Actinoplanes campanulatus</name>
    <dbReference type="NCBI Taxonomy" id="113559"/>
    <lineage>
        <taxon>Bacteria</taxon>
        <taxon>Bacillati</taxon>
        <taxon>Actinomycetota</taxon>
        <taxon>Actinomycetes</taxon>
        <taxon>Micromonosporales</taxon>
        <taxon>Micromonosporaceae</taxon>
        <taxon>Actinoplanes</taxon>
    </lineage>
</organism>
<reference evidence="1" key="1">
    <citation type="submission" date="2021-01" db="EMBL/GenBank/DDBJ databases">
        <title>Whole genome shotgun sequence of Actinoplanes capillaceus NBRC 16408.</title>
        <authorList>
            <person name="Komaki H."/>
            <person name="Tamura T."/>
        </authorList>
    </citation>
    <scope>NUCLEOTIDE SEQUENCE [LARGE SCALE GENOMIC DNA]</scope>
    <source>
        <strain evidence="1">NBRC 16408</strain>
    </source>
</reference>
<gene>
    <name evidence="1" type="ORF">Aca07nite_84990</name>
</gene>
<evidence type="ECO:0000313" key="1">
    <source>
        <dbReference type="EMBL" id="GID51224.1"/>
    </source>
</evidence>
<protein>
    <submittedName>
        <fullName evidence="1">Uncharacterized protein</fullName>
    </submittedName>
</protein>
<comment type="caution">
    <text evidence="1">The sequence shown here is derived from an EMBL/GenBank/DDBJ whole genome shotgun (WGS) entry which is preliminary data.</text>
</comment>
<proteinExistence type="predicted"/>
<name>A0ABQ3WYE3_9ACTN</name>